<name>A0A814EKX5_9BILA</name>
<evidence type="ECO:0000313" key="1">
    <source>
        <dbReference type="EMBL" id="CAF0973681.1"/>
    </source>
</evidence>
<accession>A0A814EKX5</accession>
<proteinExistence type="predicted"/>
<keyword evidence="4" id="KW-1185">Reference proteome</keyword>
<dbReference type="Proteomes" id="UP000663870">
    <property type="component" value="Unassembled WGS sequence"/>
</dbReference>
<gene>
    <name evidence="2" type="ORF">JXQ802_LOCUS16004</name>
    <name evidence="1" type="ORF">PYM288_LOCUS13247</name>
</gene>
<evidence type="ECO:0000313" key="2">
    <source>
        <dbReference type="EMBL" id="CAF1038119.1"/>
    </source>
</evidence>
<dbReference type="Proteomes" id="UP000663854">
    <property type="component" value="Unassembled WGS sequence"/>
</dbReference>
<protein>
    <submittedName>
        <fullName evidence="1">Uncharacterized protein</fullName>
    </submittedName>
</protein>
<dbReference type="AlphaFoldDB" id="A0A814EKX5"/>
<organism evidence="1 3">
    <name type="scientific">Rotaria sordida</name>
    <dbReference type="NCBI Taxonomy" id="392033"/>
    <lineage>
        <taxon>Eukaryota</taxon>
        <taxon>Metazoa</taxon>
        <taxon>Spiralia</taxon>
        <taxon>Gnathifera</taxon>
        <taxon>Rotifera</taxon>
        <taxon>Eurotatoria</taxon>
        <taxon>Bdelloidea</taxon>
        <taxon>Philodinida</taxon>
        <taxon>Philodinidae</taxon>
        <taxon>Rotaria</taxon>
    </lineage>
</organism>
<evidence type="ECO:0000313" key="3">
    <source>
        <dbReference type="Proteomes" id="UP000663854"/>
    </source>
</evidence>
<reference evidence="1" key="1">
    <citation type="submission" date="2021-02" db="EMBL/GenBank/DDBJ databases">
        <authorList>
            <person name="Nowell W R."/>
        </authorList>
    </citation>
    <scope>NUCLEOTIDE SEQUENCE</scope>
</reference>
<evidence type="ECO:0000313" key="4">
    <source>
        <dbReference type="Proteomes" id="UP000663870"/>
    </source>
</evidence>
<dbReference type="EMBL" id="CAJNOL010000380">
    <property type="protein sequence ID" value="CAF1038119.1"/>
    <property type="molecule type" value="Genomic_DNA"/>
</dbReference>
<dbReference type="PROSITE" id="PS51257">
    <property type="entry name" value="PROKAR_LIPOPROTEIN"/>
    <property type="match status" value="1"/>
</dbReference>
<dbReference type="EMBL" id="CAJNOH010000262">
    <property type="protein sequence ID" value="CAF0973681.1"/>
    <property type="molecule type" value="Genomic_DNA"/>
</dbReference>
<comment type="caution">
    <text evidence="1">The sequence shown here is derived from an EMBL/GenBank/DDBJ whole genome shotgun (WGS) entry which is preliminary data.</text>
</comment>
<sequence length="251" mass="29012">MPLRIKNVPMGKASIDGILCSTGAYSCIIVVILLENKQVFINHVDSNSFNLEGSDISIEIQRFVRDTMFKLSQLNTNGLLMEKIYMIGGADQPDYGRFHDTLNQMKQNHSLLTPMFNDLTIDDLRNFINLIEYSNLKINLSGGDLDAKRGTAFISDITVIIDRKTTSNCFFSMVQYYGREKELNGDKRKFEPQLMFLYNFDEKYWSLIDNRTPGFQSSHIDKLFTQFNQLTTEDVQELRNTINHYLQSIKQ</sequence>